<evidence type="ECO:0000313" key="4">
    <source>
        <dbReference type="Proteomes" id="UP001155280"/>
    </source>
</evidence>
<dbReference type="Gene3D" id="1.50.10.10">
    <property type="match status" value="1"/>
</dbReference>
<gene>
    <name evidence="3" type="ORF">MKO06_04170</name>
</gene>
<dbReference type="InterPro" id="IPR004879">
    <property type="entry name" value="Ssp411-like_TRX"/>
</dbReference>
<organism evidence="3 4">
    <name type="scientific">Christiangramia oceanisediminis</name>
    <dbReference type="NCBI Taxonomy" id="2920386"/>
    <lineage>
        <taxon>Bacteria</taxon>
        <taxon>Pseudomonadati</taxon>
        <taxon>Bacteroidota</taxon>
        <taxon>Flavobacteriia</taxon>
        <taxon>Flavobacteriales</taxon>
        <taxon>Flavobacteriaceae</taxon>
        <taxon>Christiangramia</taxon>
    </lineage>
</organism>
<dbReference type="SUPFAM" id="SSF52833">
    <property type="entry name" value="Thioredoxin-like"/>
    <property type="match status" value="1"/>
</dbReference>
<name>A0A9X2I197_9FLAO</name>
<dbReference type="PANTHER" id="PTHR42899">
    <property type="entry name" value="SPERMATOGENESIS-ASSOCIATED PROTEIN 20"/>
    <property type="match status" value="1"/>
</dbReference>
<dbReference type="EMBL" id="JANCNS010000001">
    <property type="protein sequence ID" value="MCP9199091.1"/>
    <property type="molecule type" value="Genomic_DNA"/>
</dbReference>
<dbReference type="PANTHER" id="PTHR42899:SF1">
    <property type="entry name" value="SPERMATOGENESIS-ASSOCIATED PROTEIN 20"/>
    <property type="match status" value="1"/>
</dbReference>
<dbReference type="Proteomes" id="UP001155280">
    <property type="component" value="Unassembled WGS sequence"/>
</dbReference>
<protein>
    <submittedName>
        <fullName evidence="3">Thioredoxin domain-containing protein</fullName>
    </submittedName>
</protein>
<evidence type="ECO:0000313" key="3">
    <source>
        <dbReference type="EMBL" id="MCP9199091.1"/>
    </source>
</evidence>
<keyword evidence="1" id="KW-0732">Signal</keyword>
<dbReference type="AlphaFoldDB" id="A0A9X2I197"/>
<dbReference type="InterPro" id="IPR012341">
    <property type="entry name" value="6hp_glycosidase-like_sf"/>
</dbReference>
<dbReference type="PROSITE" id="PS51257">
    <property type="entry name" value="PROKAR_LIPOPROTEIN"/>
    <property type="match status" value="1"/>
</dbReference>
<dbReference type="CDD" id="cd02955">
    <property type="entry name" value="SSP411"/>
    <property type="match status" value="1"/>
</dbReference>
<proteinExistence type="predicted"/>
<evidence type="ECO:0000256" key="1">
    <source>
        <dbReference type="SAM" id="SignalP"/>
    </source>
</evidence>
<dbReference type="RefSeq" id="WP_241549403.1">
    <property type="nucleotide sequence ID" value="NZ_JANCNS010000001.1"/>
</dbReference>
<keyword evidence="4" id="KW-1185">Reference proteome</keyword>
<feature type="domain" description="Spermatogenesis-associated protein 20-like TRX" evidence="2">
    <location>
        <begin position="39"/>
        <end position="192"/>
    </location>
</feature>
<feature type="chain" id="PRO_5040731504" evidence="1">
    <location>
        <begin position="23"/>
        <end position="704"/>
    </location>
</feature>
<dbReference type="Gene3D" id="3.40.30.10">
    <property type="entry name" value="Glutaredoxin"/>
    <property type="match status" value="1"/>
</dbReference>
<dbReference type="InterPro" id="IPR036249">
    <property type="entry name" value="Thioredoxin-like_sf"/>
</dbReference>
<dbReference type="InterPro" id="IPR024705">
    <property type="entry name" value="Ssp411"/>
</dbReference>
<dbReference type="InterPro" id="IPR008928">
    <property type="entry name" value="6-hairpin_glycosidase_sf"/>
</dbReference>
<dbReference type="PIRSF" id="PIRSF006402">
    <property type="entry name" value="UCP006402_thioredoxin"/>
    <property type="match status" value="1"/>
</dbReference>
<comment type="caution">
    <text evidence="3">The sequence shown here is derived from an EMBL/GenBank/DDBJ whole genome shotgun (WGS) entry which is preliminary data.</text>
</comment>
<accession>A0A9X2I197</accession>
<dbReference type="Pfam" id="PF03190">
    <property type="entry name" value="Thioredox_DsbH"/>
    <property type="match status" value="1"/>
</dbReference>
<feature type="signal peptide" evidence="1">
    <location>
        <begin position="1"/>
        <end position="22"/>
    </location>
</feature>
<sequence length="704" mass="80862">MEKKIWKILIFLLPLSFLISCGNDSGKKEKEDGETYKYTNQLINETSPYLLDHAHNPVNWEPWDESAFEKAKTQDKLVIISIGYSSCHWCHVMEEETFEDVEVAGIMNEEFINIKVDREERPDIDEVYMTAINLIKGSGGWPLNVIALPDGKPIYTGTYHTKEQWKDVLSKISASYKENPERAREYASMVAEGIKQSNFVSVEEEPAKLQKKDLTDFVDKWSRNWDQEWGGDTGPQKFMLPSTYGFLLDYALMNDDPEALDHVKNSLNLMGNRGVYDHIGGGFFRYSTDAEWNVPHYEKMLYDNAQLLGLYSKAYRVFNNEEYREVAKGVSDFLFDMMKSPEGGFYAAIDADSEGEEGKFYTWKRDELEEALGSDFSLFSEYYNLYPEPGTEGKYIILSSGSDSEFLKKYSLSAADLKVKKKNWNSDLLESRDKRVHPAIDDKIIISWNALLISGFIEAYKAFGDKTYLDTAVSIYDFIQEKGMKNGKLIHSYKKGGREVNGFLDDYAYLMSASLELFSVTQNQQYLDFSKRLLGQVEENFSDDNEVFYRYSENDELISPIVKIDDGVLPSPNAVMAENLFFLGHLFYKDEWNQKSEAMLATMQPAIQESPAAYAKWNHTYLKHTFNFLEIAVVGEKAGELSLELEQQYFPNSLIAASTSESDIPLFEERYMAGETYIYVCENRSCKRPVSSVTEAEKLIREIR</sequence>
<dbReference type="Gene3D" id="1.50.10.20">
    <property type="match status" value="1"/>
</dbReference>
<dbReference type="GO" id="GO:0005975">
    <property type="term" value="P:carbohydrate metabolic process"/>
    <property type="evidence" value="ECO:0007669"/>
    <property type="project" value="InterPro"/>
</dbReference>
<reference evidence="3" key="1">
    <citation type="submission" date="2022-07" db="EMBL/GenBank/DDBJ databases">
        <title>Gramela sediminis sp. nov., isolated from deep-sea sediment of the Indian Ocean.</title>
        <authorList>
            <person name="Shi H."/>
        </authorList>
    </citation>
    <scope>NUCLEOTIDE SEQUENCE</scope>
    <source>
        <strain evidence="3">GC03-9</strain>
    </source>
</reference>
<dbReference type="SUPFAM" id="SSF48208">
    <property type="entry name" value="Six-hairpin glycosidases"/>
    <property type="match status" value="1"/>
</dbReference>
<evidence type="ECO:0000259" key="2">
    <source>
        <dbReference type="Pfam" id="PF03190"/>
    </source>
</evidence>